<evidence type="ECO:0000313" key="2">
    <source>
        <dbReference type="EMBL" id="CAE7810488.1"/>
    </source>
</evidence>
<feature type="compositionally biased region" description="Basic and acidic residues" evidence="1">
    <location>
        <begin position="45"/>
        <end position="59"/>
    </location>
</feature>
<dbReference type="Proteomes" id="UP000601435">
    <property type="component" value="Unassembled WGS sequence"/>
</dbReference>
<dbReference type="EMBL" id="CAJNJA010045576">
    <property type="protein sequence ID" value="CAE7810488.1"/>
    <property type="molecule type" value="Genomic_DNA"/>
</dbReference>
<gene>
    <name evidence="2" type="ORF">SNEC2469_LOCUS24001</name>
</gene>
<organism evidence="2 3">
    <name type="scientific">Symbiodinium necroappetens</name>
    <dbReference type="NCBI Taxonomy" id="1628268"/>
    <lineage>
        <taxon>Eukaryota</taxon>
        <taxon>Sar</taxon>
        <taxon>Alveolata</taxon>
        <taxon>Dinophyceae</taxon>
        <taxon>Suessiales</taxon>
        <taxon>Symbiodiniaceae</taxon>
        <taxon>Symbiodinium</taxon>
    </lineage>
</organism>
<name>A0A812Z3I8_9DINO</name>
<sequence>WQEAEGAHRGAEAGDQGGLRPLRHRRLRRNRLQGAQGGHACPGVRTEERGNPEDDLRRG</sequence>
<dbReference type="AlphaFoldDB" id="A0A812Z3I8"/>
<accession>A0A812Z3I8</accession>
<evidence type="ECO:0000256" key="1">
    <source>
        <dbReference type="SAM" id="MobiDB-lite"/>
    </source>
</evidence>
<comment type="caution">
    <text evidence="2">The sequence shown here is derived from an EMBL/GenBank/DDBJ whole genome shotgun (WGS) entry which is preliminary data.</text>
</comment>
<proteinExistence type="predicted"/>
<feature type="compositionally biased region" description="Basic residues" evidence="1">
    <location>
        <begin position="21"/>
        <end position="31"/>
    </location>
</feature>
<keyword evidence="3" id="KW-1185">Reference proteome</keyword>
<feature type="non-terminal residue" evidence="2">
    <location>
        <position position="1"/>
    </location>
</feature>
<evidence type="ECO:0000313" key="3">
    <source>
        <dbReference type="Proteomes" id="UP000601435"/>
    </source>
</evidence>
<feature type="compositionally biased region" description="Basic and acidic residues" evidence="1">
    <location>
        <begin position="1"/>
        <end position="12"/>
    </location>
</feature>
<feature type="region of interest" description="Disordered" evidence="1">
    <location>
        <begin position="1"/>
        <end position="59"/>
    </location>
</feature>
<protein>
    <submittedName>
        <fullName evidence="2">Uncharacterized protein</fullName>
    </submittedName>
</protein>
<feature type="non-terminal residue" evidence="2">
    <location>
        <position position="59"/>
    </location>
</feature>
<reference evidence="2" key="1">
    <citation type="submission" date="2021-02" db="EMBL/GenBank/DDBJ databases">
        <authorList>
            <person name="Dougan E. K."/>
            <person name="Rhodes N."/>
            <person name="Thang M."/>
            <person name="Chan C."/>
        </authorList>
    </citation>
    <scope>NUCLEOTIDE SEQUENCE</scope>
</reference>